<gene>
    <name evidence="2" type="ORF">I6G66_14450</name>
</gene>
<evidence type="ECO:0000313" key="3">
    <source>
        <dbReference type="Proteomes" id="UP000594778"/>
    </source>
</evidence>
<proteinExistence type="predicted"/>
<dbReference type="RefSeq" id="WP_016453756.1">
    <property type="nucleotide sequence ID" value="NZ_CP019171.1"/>
</dbReference>
<name>A0A7T2S903_DELAC</name>
<dbReference type="Pfam" id="PF08722">
    <property type="entry name" value="Tn7_TnsA-like_N"/>
    <property type="match status" value="1"/>
</dbReference>
<sequence length="219" mass="24563">MQPATRKVVHRSPAHTVRLLNLPHLQDEAIEADSSVERDFVHCAALFTLTRAIKAQPFKLSLKASSYTPDFAVKFADGSCAVVEVKPEKFVDSYQELFAHARRQLAERGMLFFVVRDTRLRHGGLMERALIIRRYAKGVCRLADQQLAKTMVAEAGGTVSIMSLREAGVPLEVILYLVAHRQLMLGADLRYESKDLVYLPNVGEEGACHALQFGRWLDI</sequence>
<dbReference type="GeneID" id="24117833"/>
<feature type="domain" description="TnsA endonuclease N-terminal" evidence="1">
    <location>
        <begin position="59"/>
        <end position="115"/>
    </location>
</feature>
<dbReference type="AlphaFoldDB" id="A0A7T2S903"/>
<dbReference type="EMBL" id="CP065668">
    <property type="protein sequence ID" value="QPS11119.1"/>
    <property type="molecule type" value="Genomic_DNA"/>
</dbReference>
<organism evidence="2 3">
    <name type="scientific">Delftia acidovorans</name>
    <name type="common">Pseudomonas acidovorans</name>
    <name type="synonym">Comamonas acidovorans</name>
    <dbReference type="NCBI Taxonomy" id="80866"/>
    <lineage>
        <taxon>Bacteria</taxon>
        <taxon>Pseudomonadati</taxon>
        <taxon>Pseudomonadota</taxon>
        <taxon>Betaproteobacteria</taxon>
        <taxon>Burkholderiales</taxon>
        <taxon>Comamonadaceae</taxon>
        <taxon>Delftia</taxon>
    </lineage>
</organism>
<evidence type="ECO:0000313" key="2">
    <source>
        <dbReference type="EMBL" id="QPS11119.1"/>
    </source>
</evidence>
<evidence type="ECO:0000259" key="1">
    <source>
        <dbReference type="Pfam" id="PF08722"/>
    </source>
</evidence>
<dbReference type="Proteomes" id="UP000594778">
    <property type="component" value="Chromosome"/>
</dbReference>
<accession>A0A7T2S903</accession>
<protein>
    <recommendedName>
        <fullName evidence="1">TnsA endonuclease N-terminal domain-containing protein</fullName>
    </recommendedName>
</protein>
<reference evidence="2 3" key="1">
    <citation type="submission" date="2020-12" db="EMBL/GenBank/DDBJ databases">
        <title>FDA dAtabase for Regulatory Grade micrObial Sequences (FDA-ARGOS): Supporting development and validation of Infectious Disease Dx tests.</title>
        <authorList>
            <person name="Sproer C."/>
            <person name="Gronow S."/>
            <person name="Severitt S."/>
            <person name="Schroder I."/>
            <person name="Tallon L."/>
            <person name="Sadzewicz L."/>
            <person name="Zhao X."/>
            <person name="Boylan J."/>
            <person name="Ott S."/>
            <person name="Bowen H."/>
            <person name="Vavikolanu K."/>
            <person name="Mehta A."/>
            <person name="Aluvathingal J."/>
            <person name="Nadendla S."/>
            <person name="Lowell S."/>
            <person name="Myers T."/>
            <person name="Yan Y."/>
            <person name="Sichtig H."/>
        </authorList>
    </citation>
    <scope>NUCLEOTIDE SEQUENCE [LARGE SCALE GENOMIC DNA]</scope>
    <source>
        <strain evidence="2 3">FDAARGOS_909</strain>
    </source>
</reference>
<dbReference type="InterPro" id="IPR014833">
    <property type="entry name" value="TnsA_N"/>
</dbReference>